<dbReference type="Pfam" id="PF00122">
    <property type="entry name" value="E1-E2_ATPase"/>
    <property type="match status" value="1"/>
</dbReference>
<comment type="catalytic activity">
    <reaction evidence="9">
        <text>Zn(2+)(in) + ATP + H2O = Zn(2+)(out) + ADP + phosphate + H(+)</text>
        <dbReference type="Rhea" id="RHEA:20621"/>
        <dbReference type="ChEBI" id="CHEBI:15377"/>
        <dbReference type="ChEBI" id="CHEBI:15378"/>
        <dbReference type="ChEBI" id="CHEBI:29105"/>
        <dbReference type="ChEBI" id="CHEBI:30616"/>
        <dbReference type="ChEBI" id="CHEBI:43474"/>
        <dbReference type="ChEBI" id="CHEBI:456216"/>
        <dbReference type="EC" id="7.2.2.12"/>
    </reaction>
</comment>
<comment type="similarity">
    <text evidence="2 10">Belongs to the cation transport ATPase (P-type) (TC 3.A.3) family. Type IB subfamily.</text>
</comment>
<evidence type="ECO:0000256" key="3">
    <source>
        <dbReference type="ARBA" id="ARBA00022692"/>
    </source>
</evidence>
<keyword evidence="14" id="KW-1185">Reference proteome</keyword>
<accession>A0A4R6TSB6</accession>
<dbReference type="InterPro" id="IPR036163">
    <property type="entry name" value="HMA_dom_sf"/>
</dbReference>
<comment type="subcellular location">
    <subcellularLocation>
        <location evidence="10">Cell membrane</location>
    </subcellularLocation>
    <subcellularLocation>
        <location evidence="1">Membrane</location>
    </subcellularLocation>
</comment>
<dbReference type="NCBIfam" id="TIGR01511">
    <property type="entry name" value="ATPase-IB1_Cu"/>
    <property type="match status" value="1"/>
</dbReference>
<proteinExistence type="inferred from homology"/>
<evidence type="ECO:0000256" key="7">
    <source>
        <dbReference type="ARBA" id="ARBA00023136"/>
    </source>
</evidence>
<evidence type="ECO:0000256" key="9">
    <source>
        <dbReference type="ARBA" id="ARBA00047308"/>
    </source>
</evidence>
<keyword evidence="10" id="KW-0547">Nucleotide-binding</keyword>
<dbReference type="Pfam" id="PF00702">
    <property type="entry name" value="Hydrolase"/>
    <property type="match status" value="1"/>
</dbReference>
<dbReference type="PROSITE" id="PS01229">
    <property type="entry name" value="COF_2"/>
    <property type="match status" value="1"/>
</dbReference>
<evidence type="ECO:0000256" key="6">
    <source>
        <dbReference type="ARBA" id="ARBA00022989"/>
    </source>
</evidence>
<dbReference type="EC" id="7.2.2.12" evidence="8"/>
<evidence type="ECO:0000313" key="14">
    <source>
        <dbReference type="Proteomes" id="UP000294575"/>
    </source>
</evidence>
<evidence type="ECO:0000259" key="12">
    <source>
        <dbReference type="Pfam" id="PF00122"/>
    </source>
</evidence>
<dbReference type="GO" id="GO:0016887">
    <property type="term" value="F:ATP hydrolysis activity"/>
    <property type="evidence" value="ECO:0007669"/>
    <property type="project" value="InterPro"/>
</dbReference>
<dbReference type="GO" id="GO:0016463">
    <property type="term" value="F:P-type zinc transporter activity"/>
    <property type="evidence" value="ECO:0007669"/>
    <property type="project" value="UniProtKB-EC"/>
</dbReference>
<dbReference type="GO" id="GO:0015086">
    <property type="term" value="F:cadmium ion transmembrane transporter activity"/>
    <property type="evidence" value="ECO:0007669"/>
    <property type="project" value="TreeGrafter"/>
</dbReference>
<evidence type="ECO:0000256" key="2">
    <source>
        <dbReference type="ARBA" id="ARBA00006024"/>
    </source>
</evidence>
<dbReference type="SUPFAM" id="SSF55008">
    <property type="entry name" value="HMA, heavy metal-associated domain"/>
    <property type="match status" value="1"/>
</dbReference>
<feature type="transmembrane region" description="Helical" evidence="10">
    <location>
        <begin position="703"/>
        <end position="725"/>
    </location>
</feature>
<dbReference type="PANTHER" id="PTHR48085">
    <property type="entry name" value="CADMIUM/ZINC-TRANSPORTING ATPASE HMA2-RELATED"/>
    <property type="match status" value="1"/>
</dbReference>
<evidence type="ECO:0000256" key="4">
    <source>
        <dbReference type="ARBA" id="ARBA00022723"/>
    </source>
</evidence>
<dbReference type="SFLD" id="SFLDF00027">
    <property type="entry name" value="p-type_atpase"/>
    <property type="match status" value="1"/>
</dbReference>
<keyword evidence="10" id="KW-0067">ATP-binding</keyword>
<dbReference type="SFLD" id="SFLDS00003">
    <property type="entry name" value="Haloacid_Dehalogenase"/>
    <property type="match status" value="1"/>
</dbReference>
<dbReference type="Gene3D" id="3.40.50.1000">
    <property type="entry name" value="HAD superfamily/HAD-like"/>
    <property type="match status" value="1"/>
</dbReference>
<feature type="transmembrane region" description="Helical" evidence="10">
    <location>
        <begin position="371"/>
        <end position="400"/>
    </location>
</feature>
<feature type="transmembrane region" description="Helical" evidence="10">
    <location>
        <begin position="676"/>
        <end position="697"/>
    </location>
</feature>
<evidence type="ECO:0000256" key="10">
    <source>
        <dbReference type="RuleBase" id="RU362081"/>
    </source>
</evidence>
<keyword evidence="6 10" id="KW-1133">Transmembrane helix</keyword>
<dbReference type="EMBL" id="SNYK01000014">
    <property type="protein sequence ID" value="TDQ36181.1"/>
    <property type="molecule type" value="Genomic_DNA"/>
</dbReference>
<evidence type="ECO:0000256" key="8">
    <source>
        <dbReference type="ARBA" id="ARBA00039097"/>
    </source>
</evidence>
<keyword evidence="7 10" id="KW-0472">Membrane</keyword>
<feature type="region of interest" description="Disordered" evidence="11">
    <location>
        <begin position="1"/>
        <end position="34"/>
    </location>
</feature>
<comment type="caution">
    <text evidence="13">The sequence shown here is derived from an EMBL/GenBank/DDBJ whole genome shotgun (WGS) entry which is preliminary data.</text>
</comment>
<dbReference type="InterPro" id="IPR023299">
    <property type="entry name" value="ATPase_P-typ_cyto_dom_N"/>
</dbReference>
<dbReference type="SFLD" id="SFLDG00002">
    <property type="entry name" value="C1.7:_P-type_atpase_like"/>
    <property type="match status" value="1"/>
</dbReference>
<dbReference type="AlphaFoldDB" id="A0A4R6TSB6"/>
<reference evidence="13 14" key="1">
    <citation type="submission" date="2019-03" db="EMBL/GenBank/DDBJ databases">
        <title>Genomic Encyclopedia of Type Strains, Phase IV (KMG-IV): sequencing the most valuable type-strain genomes for metagenomic binning, comparative biology and taxonomic classification.</title>
        <authorList>
            <person name="Goeker M."/>
        </authorList>
    </citation>
    <scope>NUCLEOTIDE SEQUENCE [LARGE SCALE GENOMIC DNA]</scope>
    <source>
        <strain evidence="13 14">DSM 28679</strain>
    </source>
</reference>
<feature type="domain" description="P-type ATPase A" evidence="12">
    <location>
        <begin position="224"/>
        <end position="325"/>
    </location>
</feature>
<dbReference type="InterPro" id="IPR023214">
    <property type="entry name" value="HAD_sf"/>
</dbReference>
<dbReference type="SUPFAM" id="SSF81665">
    <property type="entry name" value="Calcium ATPase, transmembrane domain M"/>
    <property type="match status" value="1"/>
</dbReference>
<evidence type="ECO:0000256" key="5">
    <source>
        <dbReference type="ARBA" id="ARBA00022967"/>
    </source>
</evidence>
<dbReference type="GO" id="GO:0046872">
    <property type="term" value="F:metal ion binding"/>
    <property type="evidence" value="ECO:0007669"/>
    <property type="project" value="UniProtKB-KW"/>
</dbReference>
<dbReference type="Gene3D" id="2.70.150.10">
    <property type="entry name" value="Calcium-transporting ATPase, cytoplasmic transduction domain A"/>
    <property type="match status" value="1"/>
</dbReference>
<dbReference type="Proteomes" id="UP000294575">
    <property type="component" value="Unassembled WGS sequence"/>
</dbReference>
<dbReference type="PRINTS" id="PR00119">
    <property type="entry name" value="CATATPASE"/>
</dbReference>
<dbReference type="SUPFAM" id="SSF56784">
    <property type="entry name" value="HAD-like"/>
    <property type="match status" value="1"/>
</dbReference>
<evidence type="ECO:0000313" key="13">
    <source>
        <dbReference type="EMBL" id="TDQ36181.1"/>
    </source>
</evidence>
<dbReference type="NCBIfam" id="TIGR01525">
    <property type="entry name" value="ATPase-IB_hvy"/>
    <property type="match status" value="1"/>
</dbReference>
<dbReference type="InterPro" id="IPR059000">
    <property type="entry name" value="ATPase_P-type_domA"/>
</dbReference>
<feature type="transmembrane region" description="Helical" evidence="10">
    <location>
        <begin position="344"/>
        <end position="365"/>
    </location>
</feature>
<protein>
    <recommendedName>
        <fullName evidence="8">P-type Zn(2+) transporter</fullName>
        <ecNumber evidence="8">7.2.2.12</ecNumber>
    </recommendedName>
</protein>
<dbReference type="InterPro" id="IPR023298">
    <property type="entry name" value="ATPase_P-typ_TM_dom_sf"/>
</dbReference>
<dbReference type="GO" id="GO:0005524">
    <property type="term" value="F:ATP binding"/>
    <property type="evidence" value="ECO:0007669"/>
    <property type="project" value="UniProtKB-UniRule"/>
</dbReference>
<dbReference type="InterPro" id="IPR001757">
    <property type="entry name" value="P_typ_ATPase"/>
</dbReference>
<dbReference type="InterPro" id="IPR027256">
    <property type="entry name" value="P-typ_ATPase_IB"/>
</dbReference>
<feature type="compositionally biased region" description="Basic and acidic residues" evidence="11">
    <location>
        <begin position="1"/>
        <end position="12"/>
    </location>
</feature>
<keyword evidence="10" id="KW-1003">Cell membrane</keyword>
<keyword evidence="3 10" id="KW-0812">Transmembrane</keyword>
<name>A0A4R6TSB6_9GAMM</name>
<dbReference type="InterPro" id="IPR051014">
    <property type="entry name" value="Cation_Transport_ATPase_IB"/>
</dbReference>
<dbReference type="NCBIfam" id="TIGR01494">
    <property type="entry name" value="ATPase_P-type"/>
    <property type="match status" value="1"/>
</dbReference>
<dbReference type="RefSeq" id="WP_101496382.1">
    <property type="nucleotide sequence ID" value="NZ_LNJZ01000005.1"/>
</dbReference>
<keyword evidence="5" id="KW-1278">Translocase</keyword>
<sequence length="731" mass="77304">MSDSHHHDDRCCAPDLAPHPAGPEPAAQAGHEKSTLQIEQMDCPTEERLIRDRLARNPHVSALHFNLLERLLQVHHAPGQLDSVVADIAAVGMQALPLQAGTGAPGAEEGSNRGEIWRLAVAGLLAAIAEGAELMQAGNMLWTLLPALASVLLIGGPIIRKGWIAIANRNLNINALMSIAVTGAFLIGHWPEAAMVTFLFALAELIEARSLTRARDAVRSLMVMTPDSALVQQPDGSWQEQAVAVVAVGSLIRLAPGGRVALDGEIVEGSSAFDQSSITGESLPVELEAGDRIHAGSLNTSHEVLYRSTARADDSLLAKIMHRVQEAQASQAPTQRFVDAFARIYTPVVVIIAMLVALLPPLFAGGNWLDWLYSALVLLVIACPCALVISTPVAVVSALAQAARAGILVKGGVYLEQARLLDAVAFDKTGTLTIGQPQLVRHQEVRTTTLPVEQLAASLAARSDHPVSRAIAAGLAQPGLLAVESFAALAGRGVQGMIDGRQYCLGNQRMLQEQQLLHDDEIRQLAGLQEQGLSVSLLADSDGLLGWFAVQDPLKPATADAVRELHGLGLQTLMLSGDNRQVAGSIGVAAGIERVHAELLPEDKLQLIGDLQRQGLKVAMVGDGINDAPALARADIGVAMGAAGTDTAVETADVALMDDDLHKLAQLIRLSRRTALILRQNISVALGLKVVFLLLALAGQATMWMAVFADAGASLLVTLNSLRLLRKQAGK</sequence>
<dbReference type="PROSITE" id="PS00154">
    <property type="entry name" value="ATPASE_E1_E2"/>
    <property type="match status" value="1"/>
</dbReference>
<evidence type="ECO:0000256" key="1">
    <source>
        <dbReference type="ARBA" id="ARBA00004370"/>
    </source>
</evidence>
<evidence type="ECO:0000256" key="11">
    <source>
        <dbReference type="SAM" id="MobiDB-lite"/>
    </source>
</evidence>
<dbReference type="OrthoDB" id="9814270at2"/>
<dbReference type="InterPro" id="IPR044492">
    <property type="entry name" value="P_typ_ATPase_HD_dom"/>
</dbReference>
<dbReference type="InterPro" id="IPR008250">
    <property type="entry name" value="ATPase_P-typ_transduc_dom_A_sf"/>
</dbReference>
<dbReference type="InterPro" id="IPR018303">
    <property type="entry name" value="ATPase_P-typ_P_site"/>
</dbReference>
<dbReference type="Gene3D" id="3.40.1110.10">
    <property type="entry name" value="Calcium-transporting ATPase, cytoplasmic domain N"/>
    <property type="match status" value="1"/>
</dbReference>
<feature type="transmembrane region" description="Helical" evidence="10">
    <location>
        <begin position="140"/>
        <end position="159"/>
    </location>
</feature>
<organism evidence="13 14">
    <name type="scientific">Thiopseudomonas denitrificans</name>
    <dbReference type="NCBI Taxonomy" id="1501432"/>
    <lineage>
        <taxon>Bacteria</taxon>
        <taxon>Pseudomonadati</taxon>
        <taxon>Pseudomonadota</taxon>
        <taxon>Gammaproteobacteria</taxon>
        <taxon>Pseudomonadales</taxon>
        <taxon>Pseudomonadaceae</taxon>
        <taxon>Thiopseudomonas</taxon>
    </lineage>
</organism>
<dbReference type="GO" id="GO:0005886">
    <property type="term" value="C:plasma membrane"/>
    <property type="evidence" value="ECO:0007669"/>
    <property type="project" value="UniProtKB-SubCell"/>
</dbReference>
<dbReference type="SUPFAM" id="SSF81653">
    <property type="entry name" value="Calcium ATPase, transduction domain A"/>
    <property type="match status" value="1"/>
</dbReference>
<keyword evidence="4 10" id="KW-0479">Metal-binding</keyword>
<dbReference type="PANTHER" id="PTHR48085:SF5">
    <property type="entry name" value="CADMIUM_ZINC-TRANSPORTING ATPASE HMA4-RELATED"/>
    <property type="match status" value="1"/>
</dbReference>
<gene>
    <name evidence="13" type="ORF">DFQ45_11448</name>
</gene>
<dbReference type="InterPro" id="IPR036412">
    <property type="entry name" value="HAD-like_sf"/>
</dbReference>